<dbReference type="InterPro" id="IPR006693">
    <property type="entry name" value="AB_hydrolase_lipase"/>
</dbReference>
<evidence type="ECO:0000313" key="4">
    <source>
        <dbReference type="Proteomes" id="UP000054166"/>
    </source>
</evidence>
<keyword evidence="1" id="KW-0812">Transmembrane</keyword>
<dbReference type="SUPFAM" id="SSF53474">
    <property type="entry name" value="alpha/beta-Hydrolases"/>
    <property type="match status" value="1"/>
</dbReference>
<keyword evidence="4" id="KW-1185">Reference proteome</keyword>
<evidence type="ECO:0000259" key="2">
    <source>
        <dbReference type="Pfam" id="PF04083"/>
    </source>
</evidence>
<dbReference type="EMBL" id="KN832989">
    <property type="protein sequence ID" value="KIM84051.1"/>
    <property type="molecule type" value="Genomic_DNA"/>
</dbReference>
<keyword evidence="1" id="KW-0472">Membrane</keyword>
<dbReference type="Gene3D" id="3.40.50.1820">
    <property type="entry name" value="alpha/beta hydrolase"/>
    <property type="match status" value="1"/>
</dbReference>
<dbReference type="GO" id="GO:0006629">
    <property type="term" value="P:lipid metabolic process"/>
    <property type="evidence" value="ECO:0007669"/>
    <property type="project" value="InterPro"/>
</dbReference>
<dbReference type="Proteomes" id="UP000054166">
    <property type="component" value="Unassembled WGS sequence"/>
</dbReference>
<sequence length="486" mass="55555">MTSYQPLLPHSSNLPGQGPYGRKLSVRNKISLCFGQALSFVVSSLCLFLVVGWALLASIPALIRGFRKEREVFEWDNHARYRKEKNTCDVTYYAREAGFDIVNEEVETEDGFLLRVHRVVNPRHEQNDNARYPVLILHGLFQSSGAFVTSEERSIAFWLSEHGGYQVFLGNTRGIFGMGHTTFSRSDPRFWDWTIRELAMYDLPALVNHVCDVTGYSKIAFIGHSQGNGLAFLSLSKGLRPDLGNKLSLFVALAPAVYAGPLTRGFPFTSLCHLGWRGWKWVFGTFNQFRKILKNPESDPWFDFILAGVLDFIPLMRYAYNWVPARPFAFVGYVMFAYLFSWTDAHWLKRRKTKVFRFTPTPVSSASIFWFCGANGFAQRQCIMDTSLPQWFNPTQFPPLAVYYGGEDYLVDADSLLKRLENKEQVRLIRVTKLECEHCDFYLAANAVEWCFAPLVEDIEKTRTDILQENDVIQERSLVKPGVGSA</sequence>
<evidence type="ECO:0000256" key="1">
    <source>
        <dbReference type="SAM" id="Phobius"/>
    </source>
</evidence>
<accession>A0A0C3G0A4</accession>
<dbReference type="HOGENOM" id="CLU_024238_1_0_1"/>
<dbReference type="InterPro" id="IPR029058">
    <property type="entry name" value="AB_hydrolase_fold"/>
</dbReference>
<reference evidence="3 4" key="1">
    <citation type="submission" date="2014-04" db="EMBL/GenBank/DDBJ databases">
        <authorList>
            <consortium name="DOE Joint Genome Institute"/>
            <person name="Kuo A."/>
            <person name="Tarkka M."/>
            <person name="Buscot F."/>
            <person name="Kohler A."/>
            <person name="Nagy L.G."/>
            <person name="Floudas D."/>
            <person name="Copeland A."/>
            <person name="Barry K.W."/>
            <person name="Cichocki N."/>
            <person name="Veneault-Fourrey C."/>
            <person name="LaButti K."/>
            <person name="Lindquist E.A."/>
            <person name="Lipzen A."/>
            <person name="Lundell T."/>
            <person name="Morin E."/>
            <person name="Murat C."/>
            <person name="Sun H."/>
            <person name="Tunlid A."/>
            <person name="Henrissat B."/>
            <person name="Grigoriev I.V."/>
            <person name="Hibbett D.S."/>
            <person name="Martin F."/>
            <person name="Nordberg H.P."/>
            <person name="Cantor M.N."/>
            <person name="Hua S.X."/>
        </authorList>
    </citation>
    <scope>NUCLEOTIDE SEQUENCE [LARGE SCALE GENOMIC DNA]</scope>
    <source>
        <strain evidence="3 4">F 1598</strain>
    </source>
</reference>
<reference evidence="4" key="2">
    <citation type="submission" date="2015-01" db="EMBL/GenBank/DDBJ databases">
        <title>Evolutionary Origins and Diversification of the Mycorrhizal Mutualists.</title>
        <authorList>
            <consortium name="DOE Joint Genome Institute"/>
            <consortium name="Mycorrhizal Genomics Consortium"/>
            <person name="Kohler A."/>
            <person name="Kuo A."/>
            <person name="Nagy L.G."/>
            <person name="Floudas D."/>
            <person name="Copeland A."/>
            <person name="Barry K.W."/>
            <person name="Cichocki N."/>
            <person name="Veneault-Fourrey C."/>
            <person name="LaButti K."/>
            <person name="Lindquist E.A."/>
            <person name="Lipzen A."/>
            <person name="Lundell T."/>
            <person name="Morin E."/>
            <person name="Murat C."/>
            <person name="Riley R."/>
            <person name="Ohm R."/>
            <person name="Sun H."/>
            <person name="Tunlid A."/>
            <person name="Henrissat B."/>
            <person name="Grigoriev I.V."/>
            <person name="Hibbett D.S."/>
            <person name="Martin F."/>
        </authorList>
    </citation>
    <scope>NUCLEOTIDE SEQUENCE [LARGE SCALE GENOMIC DNA]</scope>
    <source>
        <strain evidence="4">F 1598</strain>
    </source>
</reference>
<feature type="domain" description="Partial AB-hydrolase lipase" evidence="2">
    <location>
        <begin position="90"/>
        <end position="150"/>
    </location>
</feature>
<dbReference type="Pfam" id="PF04083">
    <property type="entry name" value="Abhydro_lipase"/>
    <property type="match status" value="1"/>
</dbReference>
<dbReference type="PANTHER" id="PTHR11005">
    <property type="entry name" value="LYSOSOMAL ACID LIPASE-RELATED"/>
    <property type="match status" value="1"/>
</dbReference>
<dbReference type="AlphaFoldDB" id="A0A0C3G0A4"/>
<organism evidence="3 4">
    <name type="scientific">Piloderma croceum (strain F 1598)</name>
    <dbReference type="NCBI Taxonomy" id="765440"/>
    <lineage>
        <taxon>Eukaryota</taxon>
        <taxon>Fungi</taxon>
        <taxon>Dikarya</taxon>
        <taxon>Basidiomycota</taxon>
        <taxon>Agaricomycotina</taxon>
        <taxon>Agaricomycetes</taxon>
        <taxon>Agaricomycetidae</taxon>
        <taxon>Atheliales</taxon>
        <taxon>Atheliaceae</taxon>
        <taxon>Piloderma</taxon>
    </lineage>
</organism>
<dbReference type="OrthoDB" id="9974421at2759"/>
<proteinExistence type="predicted"/>
<protein>
    <recommendedName>
        <fullName evidence="2">Partial AB-hydrolase lipase domain-containing protein</fullName>
    </recommendedName>
</protein>
<name>A0A0C3G0A4_PILCF</name>
<evidence type="ECO:0000313" key="3">
    <source>
        <dbReference type="EMBL" id="KIM84051.1"/>
    </source>
</evidence>
<feature type="transmembrane region" description="Helical" evidence="1">
    <location>
        <begin position="326"/>
        <end position="348"/>
    </location>
</feature>
<gene>
    <name evidence="3" type="ORF">PILCRDRAFT_6891</name>
</gene>
<feature type="transmembrane region" description="Helical" evidence="1">
    <location>
        <begin position="37"/>
        <end position="63"/>
    </location>
</feature>
<dbReference type="STRING" id="765440.A0A0C3G0A4"/>
<keyword evidence="1" id="KW-1133">Transmembrane helix</keyword>
<dbReference type="InParanoid" id="A0A0C3G0A4"/>